<keyword evidence="2" id="KW-1185">Reference proteome</keyword>
<evidence type="ECO:0000313" key="2">
    <source>
        <dbReference type="Proteomes" id="UP000000260"/>
    </source>
</evidence>
<dbReference type="KEGG" id="esa:ESA_01416"/>
<protein>
    <submittedName>
        <fullName evidence="1">Uncharacterized protein</fullName>
    </submittedName>
</protein>
<sequence length="41" mass="5027">MNVQFFARRNLLSFECHVRSMFLYDSVIVTHEMINLEHERI</sequence>
<dbReference type="AlphaFoldDB" id="A7MKG7"/>
<name>A7MKG7_CROS8</name>
<proteinExistence type="predicted"/>
<gene>
    <name evidence="1" type="ordered locus">ESA_01416</name>
</gene>
<accession>A7MKG7</accession>
<evidence type="ECO:0000313" key="1">
    <source>
        <dbReference type="EMBL" id="ABU76674.1"/>
    </source>
</evidence>
<organism evidence="1 2">
    <name type="scientific">Cronobacter sakazakii (strain ATCC BAA-894)</name>
    <name type="common">Enterobacter sakazakii</name>
    <dbReference type="NCBI Taxonomy" id="290339"/>
    <lineage>
        <taxon>Bacteria</taxon>
        <taxon>Pseudomonadati</taxon>
        <taxon>Pseudomonadota</taxon>
        <taxon>Gammaproteobacteria</taxon>
        <taxon>Enterobacterales</taxon>
        <taxon>Enterobacteriaceae</taxon>
        <taxon>Cronobacter</taxon>
    </lineage>
</organism>
<dbReference type="Proteomes" id="UP000000260">
    <property type="component" value="Chromosome"/>
</dbReference>
<dbReference type="EMBL" id="CP000783">
    <property type="protein sequence ID" value="ABU76674.1"/>
    <property type="molecule type" value="Genomic_DNA"/>
</dbReference>
<reference evidence="1 2" key="1">
    <citation type="journal article" date="2010" name="PLoS ONE">
        <title>Genome sequence of Cronobacter sakazakii BAA-894 and comparative genomic hybridization analysis with other Cronobacter species.</title>
        <authorList>
            <person name="Kucerova E."/>
            <person name="Clifton S.W."/>
            <person name="Xia X.Q."/>
            <person name="Long F."/>
            <person name="Porwollik S."/>
            <person name="Fulton L."/>
            <person name="Fronick C."/>
            <person name="Minx P."/>
            <person name="Kyung K."/>
            <person name="Warren W."/>
            <person name="Fulton R."/>
            <person name="Feng D."/>
            <person name="Wollam A."/>
            <person name="Shah N."/>
            <person name="Bhonagiri V."/>
            <person name="Nash W.E."/>
            <person name="Hallsworth-Pepin K."/>
            <person name="Wilson R.K."/>
            <person name="McClelland M."/>
            <person name="Forsythe S.J."/>
        </authorList>
    </citation>
    <scope>NUCLEOTIDE SEQUENCE [LARGE SCALE GENOMIC DNA]</scope>
    <source>
        <strain evidence="1 2">ATCC BAA-894</strain>
    </source>
</reference>
<dbReference type="HOGENOM" id="CLU_3268815_0_0_6"/>